<organism evidence="2 3">
    <name type="scientific">Salmonella enterica subsp. enterica serovar Bovismorbificans</name>
    <dbReference type="NCBI Taxonomy" id="58097"/>
    <lineage>
        <taxon>Bacteria</taxon>
        <taxon>Pseudomonadati</taxon>
        <taxon>Pseudomonadota</taxon>
        <taxon>Gammaproteobacteria</taxon>
        <taxon>Enterobacterales</taxon>
        <taxon>Enterobacteriaceae</taxon>
        <taxon>Salmonella</taxon>
    </lineage>
</organism>
<evidence type="ECO:0000256" key="1">
    <source>
        <dbReference type="SAM" id="Phobius"/>
    </source>
</evidence>
<sequence length="131" mass="15338">MRINRLQRYFRQRFLRQSQCLPVTLNQILTFAAIAFGNRALQLNQGAIARKNMRQVEESHLHDGIDAGAKSTFAGDFRRVNHVKTRLFLFQHRLNFLRQTRPDLVGAVRRIKQKDTAGLQTLRHLIFIDKL</sequence>
<name>A0A655BMW4_SALET</name>
<dbReference type="EMBL" id="CQPC01000003">
    <property type="protein sequence ID" value="CNT61826.1"/>
    <property type="molecule type" value="Genomic_DNA"/>
</dbReference>
<evidence type="ECO:0000313" key="3">
    <source>
        <dbReference type="Proteomes" id="UP000039541"/>
    </source>
</evidence>
<protein>
    <submittedName>
        <fullName evidence="2">Uncharacterized protein</fullName>
    </submittedName>
</protein>
<evidence type="ECO:0000313" key="2">
    <source>
        <dbReference type="EMBL" id="CNT61826.1"/>
    </source>
</evidence>
<gene>
    <name evidence="2" type="ORF">ERS008202_00350</name>
</gene>
<proteinExistence type="predicted"/>
<keyword evidence="1" id="KW-0812">Transmembrane</keyword>
<feature type="transmembrane region" description="Helical" evidence="1">
    <location>
        <begin position="20"/>
        <end position="41"/>
    </location>
</feature>
<reference evidence="2 3" key="1">
    <citation type="submission" date="2015-03" db="EMBL/GenBank/DDBJ databases">
        <authorList>
            <consortium name="Pathogen Informatics"/>
        </authorList>
    </citation>
    <scope>NUCLEOTIDE SEQUENCE [LARGE SCALE GENOMIC DNA]</scope>
    <source>
        <strain evidence="2 3">3476</strain>
    </source>
</reference>
<accession>A0A655BMW4</accession>
<keyword evidence="1" id="KW-1133">Transmembrane helix</keyword>
<dbReference type="AlphaFoldDB" id="A0A655BMW4"/>
<keyword evidence="1" id="KW-0472">Membrane</keyword>
<dbReference type="Proteomes" id="UP000039541">
    <property type="component" value="Unassembled WGS sequence"/>
</dbReference>